<dbReference type="HOGENOM" id="CLU_2164664_0_0_1"/>
<dbReference type="Proteomes" id="UP000001555">
    <property type="component" value="Unassembled WGS sequence"/>
</dbReference>
<reference evidence="1 3" key="1">
    <citation type="submission" date="2008-03" db="EMBL/GenBank/DDBJ databases">
        <title>Annotation of Ixodes scapularis.</title>
        <authorList>
            <consortium name="Ixodes scapularis Genome Project Consortium"/>
            <person name="Caler E."/>
            <person name="Hannick L.I."/>
            <person name="Bidwell S."/>
            <person name="Joardar V."/>
            <person name="Thiagarajan M."/>
            <person name="Amedeo P."/>
            <person name="Galinsky K.J."/>
            <person name="Schobel S."/>
            <person name="Inman J."/>
            <person name="Hostetler J."/>
            <person name="Miller J."/>
            <person name="Hammond M."/>
            <person name="Megy K."/>
            <person name="Lawson D."/>
            <person name="Kodira C."/>
            <person name="Sutton G."/>
            <person name="Meyer J."/>
            <person name="Hill C.A."/>
            <person name="Birren B."/>
            <person name="Nene V."/>
            <person name="Collins F."/>
            <person name="Alarcon-Chaidez F."/>
            <person name="Wikel S."/>
            <person name="Strausberg R."/>
        </authorList>
    </citation>
    <scope>NUCLEOTIDE SEQUENCE [LARGE SCALE GENOMIC DNA]</scope>
    <source>
        <strain evidence="3">Wikel</strain>
        <strain evidence="1">Wikel colony</strain>
    </source>
</reference>
<dbReference type="EMBL" id="ABJB010616083">
    <property type="status" value="NOT_ANNOTATED_CDS"/>
    <property type="molecule type" value="Genomic_DNA"/>
</dbReference>
<keyword evidence="3" id="KW-1185">Reference proteome</keyword>
<dbReference type="EnsemblMetazoa" id="ISCW024388-RA">
    <property type="protein sequence ID" value="ISCW024388-PA"/>
    <property type="gene ID" value="ISCW024388"/>
</dbReference>
<dbReference type="EMBL" id="DS744366">
    <property type="protein sequence ID" value="EEC07616.1"/>
    <property type="molecule type" value="Genomic_DNA"/>
</dbReference>
<dbReference type="PaxDb" id="6945-B7PLZ4"/>
<reference evidence="2" key="2">
    <citation type="submission" date="2020-05" db="UniProtKB">
        <authorList>
            <consortium name="EnsemblMetazoa"/>
        </authorList>
    </citation>
    <scope>IDENTIFICATION</scope>
    <source>
        <strain evidence="2">wikel</strain>
    </source>
</reference>
<name>B7PLZ4_IXOSC</name>
<dbReference type="InParanoid" id="B7PLZ4"/>
<feature type="non-terminal residue" evidence="1">
    <location>
        <position position="1"/>
    </location>
</feature>
<evidence type="ECO:0000313" key="1">
    <source>
        <dbReference type="EMBL" id="EEC07616.1"/>
    </source>
</evidence>
<organism>
    <name type="scientific">Ixodes scapularis</name>
    <name type="common">Black-legged tick</name>
    <name type="synonym">Deer tick</name>
    <dbReference type="NCBI Taxonomy" id="6945"/>
    <lineage>
        <taxon>Eukaryota</taxon>
        <taxon>Metazoa</taxon>
        <taxon>Ecdysozoa</taxon>
        <taxon>Arthropoda</taxon>
        <taxon>Chelicerata</taxon>
        <taxon>Arachnida</taxon>
        <taxon>Acari</taxon>
        <taxon>Parasitiformes</taxon>
        <taxon>Ixodida</taxon>
        <taxon>Ixodoidea</taxon>
        <taxon>Ixodidae</taxon>
        <taxon>Ixodinae</taxon>
        <taxon>Ixodes</taxon>
    </lineage>
</organism>
<dbReference type="VEuPathDB" id="VectorBase:ISCW024388"/>
<evidence type="ECO:0000313" key="3">
    <source>
        <dbReference type="Proteomes" id="UP000001555"/>
    </source>
</evidence>
<proteinExistence type="predicted"/>
<evidence type="ECO:0000313" key="2">
    <source>
        <dbReference type="EnsemblMetazoa" id="ISCW024388-PA"/>
    </source>
</evidence>
<sequence>LVKKKKKLDSPIKFMTDNQTTSLLLRRQISRTLFLNAECYKTQALFHPNSQLLSSRKLCHTREYSLQPIFPKTSSIKNSFFPVLYQNGTFFRKLFLKSHNFKQALESYFTY</sequence>
<dbReference type="AlphaFoldDB" id="B7PLZ4"/>
<gene>
    <name evidence="1" type="ORF">IscW_ISCW024388</name>
</gene>
<protein>
    <submittedName>
        <fullName evidence="1 2">Uncharacterized protein</fullName>
    </submittedName>
</protein>
<accession>B7PLZ4</accession>